<evidence type="ECO:0000313" key="2">
    <source>
        <dbReference type="Proteomes" id="UP000317944"/>
    </source>
</evidence>
<dbReference type="NCBIfam" id="TIGR01537">
    <property type="entry name" value="portal_HK97"/>
    <property type="match status" value="1"/>
</dbReference>
<dbReference type="InterPro" id="IPR006944">
    <property type="entry name" value="Phage/GTA_portal"/>
</dbReference>
<dbReference type="AlphaFoldDB" id="A0A544U7C6"/>
<accession>A0A544U7C6</accession>
<reference evidence="1 2" key="1">
    <citation type="submission" date="2018-03" db="EMBL/GenBank/DDBJ databases">
        <title>Aerobic endospore-forming bacteria genome sequencing and assembly.</title>
        <authorList>
            <person name="Cavalcante D.A."/>
            <person name="Driks A."/>
            <person name="Putonti C."/>
            <person name="De-Souza M.T."/>
        </authorList>
    </citation>
    <scope>NUCLEOTIDE SEQUENCE [LARGE SCALE GENOMIC DNA]</scope>
    <source>
        <strain evidence="1 2">SDF0037</strain>
    </source>
</reference>
<dbReference type="InterPro" id="IPR006427">
    <property type="entry name" value="Portal_HK97"/>
</dbReference>
<evidence type="ECO:0000313" key="1">
    <source>
        <dbReference type="EMBL" id="TQR26850.1"/>
    </source>
</evidence>
<sequence length="383" mass="44211">MSWLGSIFQRNKDIPSSYSVEDEIFGYEVEERAYLKQLALEICINFMARTVAQADFRIMQDKKRIRDDWDYLLNIRPNTDSSASDFWQDAVYKLIHEREVLIVVSDSDDLLIADSFIREERAVYQDTFKNVTVKEFTFKRTFSMDEVIYLTYNNEKLSRFMNGMFEDFTQLFSRMVETSMFANQVRATAGMDTTQKLDEENLGKLQSFIDRMFNAFRKNAFAIVPKLKGFEYDEITNGSNGGRSIDDITKVLDKAIDYVAELLGIPPAILHGSLSDYETALKSYIKFTYNPLLKKISDELNAKLLGKKEYQSGKRIEVFGIQVKSVTENAEAVDKLVASGAYNRNEVREKFGDERVDDPELDKYVITKNYQTVEDKSKGGENQ</sequence>
<proteinExistence type="predicted"/>
<dbReference type="EMBL" id="SADV01000041">
    <property type="protein sequence ID" value="TQR26850.1"/>
    <property type="molecule type" value="Genomic_DNA"/>
</dbReference>
<gene>
    <name evidence="1" type="ORF">C7Y47_23990</name>
</gene>
<dbReference type="Proteomes" id="UP000317944">
    <property type="component" value="Unassembled WGS sequence"/>
</dbReference>
<comment type="caution">
    <text evidence="1">The sequence shown here is derived from an EMBL/GenBank/DDBJ whole genome shotgun (WGS) entry which is preliminary data.</text>
</comment>
<dbReference type="OrthoDB" id="395750at2"/>
<dbReference type="RefSeq" id="WP_142511039.1">
    <property type="nucleotide sequence ID" value="NZ_SADV01000041.1"/>
</dbReference>
<dbReference type="Pfam" id="PF04860">
    <property type="entry name" value="Phage_portal"/>
    <property type="match status" value="1"/>
</dbReference>
<protein>
    <submittedName>
        <fullName evidence="1">Phage portal protein</fullName>
    </submittedName>
</protein>
<organism evidence="1 2">
    <name type="scientific">Lysinibacillus sphaericus</name>
    <name type="common">Bacillus sphaericus</name>
    <dbReference type="NCBI Taxonomy" id="1421"/>
    <lineage>
        <taxon>Bacteria</taxon>
        <taxon>Bacillati</taxon>
        <taxon>Bacillota</taxon>
        <taxon>Bacilli</taxon>
        <taxon>Bacillales</taxon>
        <taxon>Bacillaceae</taxon>
        <taxon>Lysinibacillus</taxon>
    </lineage>
</organism>
<name>A0A544U7C6_LYSSH</name>